<gene>
    <name evidence="1" type="primary">BnaA08g31630D</name>
    <name evidence="1" type="ORF">GSBRNA2T00042797001</name>
</gene>
<reference evidence="1 2" key="1">
    <citation type="journal article" date="2014" name="Science">
        <title>Plant genetics. Early allopolyploid evolution in the post-Neolithic Brassica napus oilseed genome.</title>
        <authorList>
            <person name="Chalhoub B."/>
            <person name="Denoeud F."/>
            <person name="Liu S."/>
            <person name="Parkin I.A."/>
            <person name="Tang H."/>
            <person name="Wang X."/>
            <person name="Chiquet J."/>
            <person name="Belcram H."/>
            <person name="Tong C."/>
            <person name="Samans B."/>
            <person name="Correa M."/>
            <person name="Da Silva C."/>
            <person name="Just J."/>
            <person name="Falentin C."/>
            <person name="Koh C.S."/>
            <person name="Le Clainche I."/>
            <person name="Bernard M."/>
            <person name="Bento P."/>
            <person name="Noel B."/>
            <person name="Labadie K."/>
            <person name="Alberti A."/>
            <person name="Charles M."/>
            <person name="Arnaud D."/>
            <person name="Guo H."/>
            <person name="Daviaud C."/>
            <person name="Alamery S."/>
            <person name="Jabbari K."/>
            <person name="Zhao M."/>
            <person name="Edger P.P."/>
            <person name="Chelaifa H."/>
            <person name="Tack D."/>
            <person name="Lassalle G."/>
            <person name="Mestiri I."/>
            <person name="Schnel N."/>
            <person name="Le Paslier M.C."/>
            <person name="Fan G."/>
            <person name="Renault V."/>
            <person name="Bayer P.E."/>
            <person name="Golicz A.A."/>
            <person name="Manoli S."/>
            <person name="Lee T.H."/>
            <person name="Thi V.H."/>
            <person name="Chalabi S."/>
            <person name="Hu Q."/>
            <person name="Fan C."/>
            <person name="Tollenaere R."/>
            <person name="Lu Y."/>
            <person name="Battail C."/>
            <person name="Shen J."/>
            <person name="Sidebottom C.H."/>
            <person name="Wang X."/>
            <person name="Canaguier A."/>
            <person name="Chauveau A."/>
            <person name="Berard A."/>
            <person name="Deniot G."/>
            <person name="Guan M."/>
            <person name="Liu Z."/>
            <person name="Sun F."/>
            <person name="Lim Y.P."/>
            <person name="Lyons E."/>
            <person name="Town C.D."/>
            <person name="Bancroft I."/>
            <person name="Wang X."/>
            <person name="Meng J."/>
            <person name="Ma J."/>
            <person name="Pires J.C."/>
            <person name="King G.J."/>
            <person name="Brunel D."/>
            <person name="Delourme R."/>
            <person name="Renard M."/>
            <person name="Aury J.M."/>
            <person name="Adams K.L."/>
            <person name="Batley J."/>
            <person name="Snowdon R.J."/>
            <person name="Tost J."/>
            <person name="Edwards D."/>
            <person name="Zhou Y."/>
            <person name="Hua W."/>
            <person name="Sharpe A.G."/>
            <person name="Paterson A.H."/>
            <person name="Guan C."/>
            <person name="Wincker P."/>
        </authorList>
    </citation>
    <scope>NUCLEOTIDE SEQUENCE [LARGE SCALE GENOMIC DNA]</scope>
    <source>
        <strain evidence="2">cv. Darmor-bzh</strain>
    </source>
</reference>
<accession>A0A078JDS0</accession>
<dbReference type="Proteomes" id="UP000028999">
    <property type="component" value="Unassembled WGS sequence"/>
</dbReference>
<keyword evidence="2" id="KW-1185">Reference proteome</keyword>
<dbReference type="EMBL" id="LK034561">
    <property type="protein sequence ID" value="CDY64819.1"/>
    <property type="molecule type" value="Genomic_DNA"/>
</dbReference>
<protein>
    <submittedName>
        <fullName evidence="1">BnaA08g31630D protein</fullName>
    </submittedName>
</protein>
<evidence type="ECO:0000313" key="2">
    <source>
        <dbReference type="Proteomes" id="UP000028999"/>
    </source>
</evidence>
<organism evidence="1 2">
    <name type="scientific">Brassica napus</name>
    <name type="common">Rape</name>
    <dbReference type="NCBI Taxonomy" id="3708"/>
    <lineage>
        <taxon>Eukaryota</taxon>
        <taxon>Viridiplantae</taxon>
        <taxon>Streptophyta</taxon>
        <taxon>Embryophyta</taxon>
        <taxon>Tracheophyta</taxon>
        <taxon>Spermatophyta</taxon>
        <taxon>Magnoliopsida</taxon>
        <taxon>eudicotyledons</taxon>
        <taxon>Gunneridae</taxon>
        <taxon>Pentapetalae</taxon>
        <taxon>rosids</taxon>
        <taxon>malvids</taxon>
        <taxon>Brassicales</taxon>
        <taxon>Brassicaceae</taxon>
        <taxon>Brassiceae</taxon>
        <taxon>Brassica</taxon>
    </lineage>
</organism>
<proteinExistence type="predicted"/>
<sequence>MEVENQMIWGFIDFSPRPHNSLIV</sequence>
<dbReference type="PaxDb" id="3708-A0A078JDS0"/>
<evidence type="ECO:0000313" key="1">
    <source>
        <dbReference type="EMBL" id="CDY64819.1"/>
    </source>
</evidence>
<dbReference type="AlphaFoldDB" id="A0A078JDS0"/>
<dbReference type="Gramene" id="CDY64819">
    <property type="protein sequence ID" value="CDY64819"/>
    <property type="gene ID" value="GSBRNA2T00042797001"/>
</dbReference>
<name>A0A078JDS0_BRANA</name>